<protein>
    <recommendedName>
        <fullName evidence="3">Sulfotransferase domain-containing protein</fullName>
    </recommendedName>
</protein>
<name>W4LUZ4_ENTF1</name>
<dbReference type="SUPFAM" id="SSF52540">
    <property type="entry name" value="P-loop containing nucleoside triphosphate hydrolases"/>
    <property type="match status" value="1"/>
</dbReference>
<keyword evidence="2" id="KW-0325">Glycoprotein</keyword>
<dbReference type="GO" id="GO:0008146">
    <property type="term" value="F:sulfotransferase activity"/>
    <property type="evidence" value="ECO:0007669"/>
    <property type="project" value="InterPro"/>
</dbReference>
<keyword evidence="5" id="KW-1185">Reference proteome</keyword>
<comment type="caution">
    <text evidence="4">The sequence shown here is derived from an EMBL/GenBank/DDBJ whole genome shotgun (WGS) entry which is preliminary data.</text>
</comment>
<reference evidence="4 5" key="1">
    <citation type="journal article" date="2014" name="Nature">
        <title>An environmental bacterial taxon with a large and distinct metabolic repertoire.</title>
        <authorList>
            <person name="Wilson M.C."/>
            <person name="Mori T."/>
            <person name="Ruckert C."/>
            <person name="Uria A.R."/>
            <person name="Helf M.J."/>
            <person name="Takada K."/>
            <person name="Gernert C."/>
            <person name="Steffens U.A."/>
            <person name="Heycke N."/>
            <person name="Schmitt S."/>
            <person name="Rinke C."/>
            <person name="Helfrich E.J."/>
            <person name="Brachmann A.O."/>
            <person name="Gurgui C."/>
            <person name="Wakimoto T."/>
            <person name="Kracht M."/>
            <person name="Crusemann M."/>
            <person name="Hentschel U."/>
            <person name="Abe I."/>
            <person name="Matsunaga S."/>
            <person name="Kalinowski J."/>
            <person name="Takeyama H."/>
            <person name="Piel J."/>
        </authorList>
    </citation>
    <scope>NUCLEOTIDE SEQUENCE [LARGE SCALE GENOMIC DNA]</scope>
    <source>
        <strain evidence="5">TSY1</strain>
    </source>
</reference>
<dbReference type="InterPro" id="IPR027417">
    <property type="entry name" value="P-loop_NTPase"/>
</dbReference>
<dbReference type="HOGENOM" id="CLU_017703_1_1_7"/>
<dbReference type="AlphaFoldDB" id="W4LUZ4"/>
<dbReference type="PANTHER" id="PTHR10605">
    <property type="entry name" value="HEPARAN SULFATE SULFOTRANSFERASE"/>
    <property type="match status" value="1"/>
</dbReference>
<dbReference type="EMBL" id="AZHW01000196">
    <property type="protein sequence ID" value="ETX01849.1"/>
    <property type="molecule type" value="Genomic_DNA"/>
</dbReference>
<evidence type="ECO:0000259" key="3">
    <source>
        <dbReference type="Pfam" id="PF00685"/>
    </source>
</evidence>
<feature type="domain" description="Sulfotransferase" evidence="3">
    <location>
        <begin position="8"/>
        <end position="177"/>
    </location>
</feature>
<gene>
    <name evidence="4" type="ORF">ETSY1_05830</name>
</gene>
<dbReference type="InterPro" id="IPR037359">
    <property type="entry name" value="NST/OST"/>
</dbReference>
<sequence>MKPHFAGIGAQKAGTSWLHACLYEHPGIYMPASKEIHFFSKYYDRGIPWYEAHFRACRTTQRAGEFSPTYLYHPDAAQRLYQYHPDIQLIVCLREPVARTLSAYRYAIQTGALPPTMPLTEVLNHYPAYIEHSRYAGQLKRYLQFFSRQQMLIVFYEDIAVSPHALMDAIYAFLGIDRQFRPAMAERRVNASLGAPRMVPLDRWLKRGAAALRQAGFDRLVWRLSRSWVADAVRRLNARPSLPQPFPAETLAELHQSFAPDVHAIADLMGRDVPASWRVPMAQPTESTDAIRP</sequence>
<evidence type="ECO:0000256" key="1">
    <source>
        <dbReference type="ARBA" id="ARBA00022679"/>
    </source>
</evidence>
<organism evidence="4 5">
    <name type="scientific">Entotheonella factor</name>
    <dbReference type="NCBI Taxonomy" id="1429438"/>
    <lineage>
        <taxon>Bacteria</taxon>
        <taxon>Pseudomonadati</taxon>
        <taxon>Nitrospinota/Tectimicrobiota group</taxon>
        <taxon>Candidatus Tectimicrobiota</taxon>
        <taxon>Candidatus Entotheonellia</taxon>
        <taxon>Candidatus Entotheonellales</taxon>
        <taxon>Candidatus Entotheonellaceae</taxon>
        <taxon>Candidatus Entotheonella</taxon>
    </lineage>
</organism>
<dbReference type="Proteomes" id="UP000019141">
    <property type="component" value="Unassembled WGS sequence"/>
</dbReference>
<dbReference type="Gene3D" id="3.40.50.300">
    <property type="entry name" value="P-loop containing nucleotide triphosphate hydrolases"/>
    <property type="match status" value="1"/>
</dbReference>
<dbReference type="PANTHER" id="PTHR10605:SF56">
    <property type="entry name" value="BIFUNCTIONAL HEPARAN SULFATE N-DEACETYLASE_N-SULFOTRANSFERASE"/>
    <property type="match status" value="1"/>
</dbReference>
<dbReference type="Pfam" id="PF00685">
    <property type="entry name" value="Sulfotransfer_1"/>
    <property type="match status" value="1"/>
</dbReference>
<evidence type="ECO:0000313" key="4">
    <source>
        <dbReference type="EMBL" id="ETX01849.1"/>
    </source>
</evidence>
<proteinExistence type="predicted"/>
<accession>W4LUZ4</accession>
<dbReference type="InterPro" id="IPR000863">
    <property type="entry name" value="Sulfotransferase_dom"/>
</dbReference>
<evidence type="ECO:0000313" key="5">
    <source>
        <dbReference type="Proteomes" id="UP000019141"/>
    </source>
</evidence>
<keyword evidence="1" id="KW-0808">Transferase</keyword>
<evidence type="ECO:0000256" key="2">
    <source>
        <dbReference type="ARBA" id="ARBA00023180"/>
    </source>
</evidence>